<organism evidence="2 3">
    <name type="scientific">Variovorax paradoxus (strain EPS)</name>
    <dbReference type="NCBI Taxonomy" id="595537"/>
    <lineage>
        <taxon>Bacteria</taxon>
        <taxon>Pseudomonadati</taxon>
        <taxon>Pseudomonadota</taxon>
        <taxon>Betaproteobacteria</taxon>
        <taxon>Burkholderiales</taxon>
        <taxon>Comamonadaceae</taxon>
        <taxon>Variovorax</taxon>
    </lineage>
</organism>
<dbReference type="HOGENOM" id="CLU_091705_6_0_4"/>
<evidence type="ECO:0000256" key="1">
    <source>
        <dbReference type="SAM" id="Phobius"/>
    </source>
</evidence>
<dbReference type="PANTHER" id="PTHR30093">
    <property type="entry name" value="GENERAL SECRETION PATHWAY PROTEIN G"/>
    <property type="match status" value="1"/>
</dbReference>
<evidence type="ECO:0000313" key="3">
    <source>
        <dbReference type="Proteomes" id="UP000008917"/>
    </source>
</evidence>
<accession>E6UYS8</accession>
<dbReference type="KEGG" id="vpe:Varpa_5901"/>
<dbReference type="EMBL" id="CP002417">
    <property type="protein sequence ID" value="ADU40053.1"/>
    <property type="molecule type" value="Genomic_DNA"/>
</dbReference>
<evidence type="ECO:0000313" key="2">
    <source>
        <dbReference type="EMBL" id="ADU40053.1"/>
    </source>
</evidence>
<proteinExistence type="predicted"/>
<sequence>MDAVRVDERQLTTMHKSIAAMTRQSFESRRSGRGFTLIEVMIVVAIIGILAMIAMPSYQEYMRRSKRSEAQGVLMEAAQYMQRYYSANDRYTVTAGNVTTPAEQKVGSDSMLPPALRQSPKSGTANYNIVVFAADTPPSYSLRATRAGSMASDKCGTLTLNSQGAKAIVDQTTGVNVADCWKQ</sequence>
<dbReference type="SUPFAM" id="SSF54523">
    <property type="entry name" value="Pili subunits"/>
    <property type="match status" value="1"/>
</dbReference>
<gene>
    <name evidence="2" type="ordered locus">Varpa_5901</name>
</gene>
<dbReference type="NCBIfam" id="TIGR02532">
    <property type="entry name" value="IV_pilin_GFxxxE"/>
    <property type="match status" value="1"/>
</dbReference>
<dbReference type="AlphaFoldDB" id="E6UYS8"/>
<keyword evidence="1" id="KW-1133">Transmembrane helix</keyword>
<name>E6UYS8_VARPE</name>
<dbReference type="InterPro" id="IPR045584">
    <property type="entry name" value="Pilin-like"/>
</dbReference>
<reference evidence="3" key="1">
    <citation type="submission" date="2010-12" db="EMBL/GenBank/DDBJ databases">
        <title>Complete sequence of Variovorax paradoxus EPS.</title>
        <authorList>
            <consortium name="US DOE Joint Genome Institute"/>
            <person name="Lucas S."/>
            <person name="Copeland A."/>
            <person name="Lapidus A."/>
            <person name="Cheng J.-F."/>
            <person name="Goodwin L."/>
            <person name="Pitluck S."/>
            <person name="Teshima H."/>
            <person name="Detter J.C."/>
            <person name="Han C."/>
            <person name="Tapia R."/>
            <person name="Land M."/>
            <person name="Hauser L."/>
            <person name="Kyrpides N."/>
            <person name="Ivanova N."/>
            <person name="Ovchinnikova G."/>
            <person name="Orwin P."/>
            <person name="Han J.-I.G."/>
            <person name="Woyke T."/>
        </authorList>
    </citation>
    <scope>NUCLEOTIDE SEQUENCE [LARGE SCALE GENOMIC DNA]</scope>
    <source>
        <strain evidence="3">EPS</strain>
    </source>
</reference>
<reference evidence="2 3" key="2">
    <citation type="journal article" date="2013" name="Genome Announc.">
        <title>Genome of the Root-Associated Plant Growth-Promoting Bacterium Variovorax paradoxus Strain EPS.</title>
        <authorList>
            <person name="Han J.I."/>
            <person name="Spain J.C."/>
            <person name="Leadbetter J.R."/>
            <person name="Ovchinnikova G."/>
            <person name="Goodwin L.A."/>
            <person name="Han C.S."/>
            <person name="Woyke T."/>
            <person name="Davenport K.W."/>
            <person name="Orwin P.M."/>
        </authorList>
    </citation>
    <scope>NUCLEOTIDE SEQUENCE [LARGE SCALE GENOMIC DNA]</scope>
    <source>
        <strain evidence="2 3">EPS</strain>
    </source>
</reference>
<dbReference type="STRING" id="595537.Varpa_5901"/>
<protein>
    <submittedName>
        <fullName evidence="2">Fimbrial protein pilin</fullName>
    </submittedName>
</protein>
<dbReference type="GO" id="GO:0043683">
    <property type="term" value="P:type IV pilus assembly"/>
    <property type="evidence" value="ECO:0007669"/>
    <property type="project" value="InterPro"/>
</dbReference>
<dbReference type="InterPro" id="IPR031982">
    <property type="entry name" value="PilE-like"/>
</dbReference>
<feature type="transmembrane region" description="Helical" evidence="1">
    <location>
        <begin position="35"/>
        <end position="58"/>
    </location>
</feature>
<dbReference type="eggNOG" id="COG4968">
    <property type="taxonomic scope" value="Bacteria"/>
</dbReference>
<dbReference type="InterPro" id="IPR012902">
    <property type="entry name" value="N_methyl_site"/>
</dbReference>
<dbReference type="Pfam" id="PF07963">
    <property type="entry name" value="N_methyl"/>
    <property type="match status" value="1"/>
</dbReference>
<dbReference type="Proteomes" id="UP000008917">
    <property type="component" value="Chromosome"/>
</dbReference>
<dbReference type="PANTHER" id="PTHR30093:SF47">
    <property type="entry name" value="TYPE IV PILUS NON-CORE MINOR PILIN PILE"/>
    <property type="match status" value="1"/>
</dbReference>
<dbReference type="Gene3D" id="3.30.700.10">
    <property type="entry name" value="Glycoprotein, Type 4 Pilin"/>
    <property type="match status" value="1"/>
</dbReference>
<dbReference type="Pfam" id="PF16732">
    <property type="entry name" value="ComP_DUS"/>
    <property type="match status" value="1"/>
</dbReference>
<keyword evidence="1" id="KW-0812">Transmembrane</keyword>
<dbReference type="PROSITE" id="PS00409">
    <property type="entry name" value="PROKAR_NTER_METHYL"/>
    <property type="match status" value="1"/>
</dbReference>
<keyword evidence="1" id="KW-0472">Membrane</keyword>